<evidence type="ECO:0000313" key="11">
    <source>
        <dbReference type="Proteomes" id="UP000015101"/>
    </source>
</evidence>
<evidence type="ECO:0000313" key="9">
    <source>
        <dbReference type="EMBL" id="ESO02295.1"/>
    </source>
</evidence>
<comment type="function">
    <text evidence="3">Specifically acts as an arginine mono-ADP-ribosylhydrolase by mediating the removal of mono-ADP-ribose attached to arginine residues on proteins.</text>
</comment>
<dbReference type="GeneID" id="20213729"/>
<dbReference type="GO" id="GO:0000287">
    <property type="term" value="F:magnesium ion binding"/>
    <property type="evidence" value="ECO:0007669"/>
    <property type="project" value="InterPro"/>
</dbReference>
<evidence type="ECO:0000256" key="7">
    <source>
        <dbReference type="ARBA" id="ARBA00049810"/>
    </source>
</evidence>
<evidence type="ECO:0000256" key="1">
    <source>
        <dbReference type="ARBA" id="ARBA00010702"/>
    </source>
</evidence>
<keyword evidence="8" id="KW-0479">Metal-binding</keyword>
<feature type="binding site" evidence="8">
    <location>
        <position position="301"/>
    </location>
    <ligand>
        <name>Mg(2+)</name>
        <dbReference type="ChEBI" id="CHEBI:18420"/>
        <label>1</label>
    </ligand>
</feature>
<dbReference type="Proteomes" id="UP000015101">
    <property type="component" value="Unassembled WGS sequence"/>
</dbReference>
<dbReference type="RefSeq" id="XP_009019703.1">
    <property type="nucleotide sequence ID" value="XM_009021455.1"/>
</dbReference>
<organism evidence="10 11">
    <name type="scientific">Helobdella robusta</name>
    <name type="common">Californian leech</name>
    <dbReference type="NCBI Taxonomy" id="6412"/>
    <lineage>
        <taxon>Eukaryota</taxon>
        <taxon>Metazoa</taxon>
        <taxon>Spiralia</taxon>
        <taxon>Lophotrochozoa</taxon>
        <taxon>Annelida</taxon>
        <taxon>Clitellata</taxon>
        <taxon>Hirudinea</taxon>
        <taxon>Rhynchobdellida</taxon>
        <taxon>Glossiphoniidae</taxon>
        <taxon>Helobdella</taxon>
    </lineage>
</organism>
<keyword evidence="11" id="KW-1185">Reference proteome</keyword>
<dbReference type="InterPro" id="IPR036705">
    <property type="entry name" value="Ribosyl_crysJ1_sf"/>
</dbReference>
<dbReference type="EMBL" id="AMQM01000835">
    <property type="status" value="NOT_ANNOTATED_CDS"/>
    <property type="molecule type" value="Genomic_DNA"/>
</dbReference>
<dbReference type="InterPro" id="IPR012108">
    <property type="entry name" value="ADP-ribosylarg_hydro"/>
</dbReference>
<dbReference type="STRING" id="6412.T1FY31"/>
<evidence type="ECO:0000256" key="2">
    <source>
        <dbReference type="ARBA" id="ARBA00022801"/>
    </source>
</evidence>
<evidence type="ECO:0000256" key="5">
    <source>
        <dbReference type="ARBA" id="ARBA00049773"/>
    </source>
</evidence>
<dbReference type="InterPro" id="IPR005502">
    <property type="entry name" value="Ribosyl_crysJ1"/>
</dbReference>
<dbReference type="Gene3D" id="1.10.4080.10">
    <property type="entry name" value="ADP-ribosylation/Crystallin J1"/>
    <property type="match status" value="1"/>
</dbReference>
<dbReference type="EnsemblMetazoa" id="HelroT65081">
    <property type="protein sequence ID" value="HelroP65081"/>
    <property type="gene ID" value="HelroG65081"/>
</dbReference>
<evidence type="ECO:0000256" key="6">
    <source>
        <dbReference type="ARBA" id="ARBA00049798"/>
    </source>
</evidence>
<keyword evidence="8" id="KW-0460">Magnesium</keyword>
<dbReference type="OrthoDB" id="10250509at2759"/>
<dbReference type="AlphaFoldDB" id="T1FY31"/>
<feature type="binding site" evidence="8">
    <location>
        <position position="49"/>
    </location>
    <ligand>
        <name>Mg(2+)</name>
        <dbReference type="ChEBI" id="CHEBI:18420"/>
        <label>1</label>
    </ligand>
</feature>
<dbReference type="SUPFAM" id="SSF101478">
    <property type="entry name" value="ADP-ribosylglycohydrolase"/>
    <property type="match status" value="1"/>
</dbReference>
<accession>T1FY31</accession>
<name>T1FY31_HELRO</name>
<dbReference type="InParanoid" id="T1FY31"/>
<dbReference type="eggNOG" id="ENOG502QPMI">
    <property type="taxonomic scope" value="Eukaryota"/>
</dbReference>
<dbReference type="HOGENOM" id="CLU_047061_0_0_1"/>
<evidence type="ECO:0000313" key="10">
    <source>
        <dbReference type="EnsemblMetazoa" id="HelroP65081"/>
    </source>
</evidence>
<feature type="binding site" evidence="8">
    <location>
        <position position="51"/>
    </location>
    <ligand>
        <name>Mg(2+)</name>
        <dbReference type="ChEBI" id="CHEBI:18420"/>
        <label>1</label>
    </ligand>
</feature>
<feature type="binding site" evidence="8">
    <location>
        <position position="302"/>
    </location>
    <ligand>
        <name>Mg(2+)</name>
        <dbReference type="ChEBI" id="CHEBI:18420"/>
        <label>2</label>
    </ligand>
</feature>
<sequence>MLLGGAADAIGYYHGAWEFQQSSVKIHRDAKKMGGIAALDVRQPKWIVSDDTVMHLATAEAIVEYGKLGIDDLKKLYLIVAKHYVVCMTDMTGRAPGLTCCIGAAHLKPDEPDGYIINFDSSGGGCGAAMRTMCVGMYFPKPEQLESLVAVSIECARMTHNHPTGYLGSLATALFTSYAIQAKALNSWGAGLIETLNLAWQYVKNEGRDVEKNEANLSYFRNAWTKYLNLRGIADGKSSPVFPENFGVEERDEFYKKISYNGRGGASGHDAPMIAYDALLASGSSWKELSDRALFHGGDNDSTGHIAGVWYGILYGIRDVPVVNYQNVEYRNRLEAAGENIFNLVENLFD</sequence>
<comment type="similarity">
    <text evidence="1">Belongs to the ADP-ribosylglycohydrolase family.</text>
</comment>
<gene>
    <name evidence="10" type="primary">20213729</name>
    <name evidence="9" type="ORF">HELRODRAFT_65081</name>
</gene>
<reference evidence="11" key="1">
    <citation type="submission" date="2012-12" db="EMBL/GenBank/DDBJ databases">
        <authorList>
            <person name="Hellsten U."/>
            <person name="Grimwood J."/>
            <person name="Chapman J.A."/>
            <person name="Shapiro H."/>
            <person name="Aerts A."/>
            <person name="Otillar R.P."/>
            <person name="Terry A.Y."/>
            <person name="Boore J.L."/>
            <person name="Simakov O."/>
            <person name="Marletaz F."/>
            <person name="Cho S.-J."/>
            <person name="Edsinger-Gonzales E."/>
            <person name="Havlak P."/>
            <person name="Kuo D.-H."/>
            <person name="Larsson T."/>
            <person name="Lv J."/>
            <person name="Arendt D."/>
            <person name="Savage R."/>
            <person name="Osoegawa K."/>
            <person name="de Jong P."/>
            <person name="Lindberg D.R."/>
            <person name="Seaver E.C."/>
            <person name="Weisblat D.A."/>
            <person name="Putnam N.H."/>
            <person name="Grigoriev I.V."/>
            <person name="Rokhsar D.S."/>
        </authorList>
    </citation>
    <scope>NUCLEOTIDE SEQUENCE</scope>
</reference>
<keyword evidence="2" id="KW-0378">Hydrolase</keyword>
<reference evidence="9 11" key="2">
    <citation type="journal article" date="2013" name="Nature">
        <title>Insights into bilaterian evolution from three spiralian genomes.</title>
        <authorList>
            <person name="Simakov O."/>
            <person name="Marletaz F."/>
            <person name="Cho S.J."/>
            <person name="Edsinger-Gonzales E."/>
            <person name="Havlak P."/>
            <person name="Hellsten U."/>
            <person name="Kuo D.H."/>
            <person name="Larsson T."/>
            <person name="Lv J."/>
            <person name="Arendt D."/>
            <person name="Savage R."/>
            <person name="Osoegawa K."/>
            <person name="de Jong P."/>
            <person name="Grimwood J."/>
            <person name="Chapman J.A."/>
            <person name="Shapiro H."/>
            <person name="Aerts A."/>
            <person name="Otillar R.P."/>
            <person name="Terry A.Y."/>
            <person name="Boore J.L."/>
            <person name="Grigoriev I.V."/>
            <person name="Lindberg D.R."/>
            <person name="Seaver E.C."/>
            <person name="Weisblat D.A."/>
            <person name="Putnam N.H."/>
            <person name="Rokhsar D.S."/>
        </authorList>
    </citation>
    <scope>NUCLEOTIDE SEQUENCE</scope>
</reference>
<reference evidence="10" key="3">
    <citation type="submission" date="2015-06" db="UniProtKB">
        <authorList>
            <consortium name="EnsemblMetazoa"/>
        </authorList>
    </citation>
    <scope>IDENTIFICATION</scope>
</reference>
<dbReference type="GO" id="GO:0051725">
    <property type="term" value="P:protein de-ADP-ribosylation"/>
    <property type="evidence" value="ECO:0007669"/>
    <property type="project" value="InterPro"/>
</dbReference>
<dbReference type="PIRSF" id="PIRSF016939">
    <property type="entry name" value="ADP_ribslarg_hdr"/>
    <property type="match status" value="1"/>
</dbReference>
<evidence type="ECO:0000256" key="3">
    <source>
        <dbReference type="ARBA" id="ARBA00049582"/>
    </source>
</evidence>
<dbReference type="PANTHER" id="PTHR16222">
    <property type="entry name" value="ADP-RIBOSYLGLYCOHYDROLASE"/>
    <property type="match status" value="1"/>
</dbReference>
<proteinExistence type="inferred from homology"/>
<dbReference type="EMBL" id="KB096742">
    <property type="protein sequence ID" value="ESO02295.1"/>
    <property type="molecule type" value="Genomic_DNA"/>
</dbReference>
<dbReference type="Pfam" id="PF03747">
    <property type="entry name" value="ADP_ribosyl_GH"/>
    <property type="match status" value="1"/>
</dbReference>
<dbReference type="OMA" id="ECARMTH"/>
<feature type="binding site" evidence="8">
    <location>
        <position position="299"/>
    </location>
    <ligand>
        <name>Mg(2+)</name>
        <dbReference type="ChEBI" id="CHEBI:18420"/>
        <label>1</label>
    </ligand>
</feature>
<dbReference type="EC" id="3.2.2.19" evidence="4"/>
<dbReference type="PANTHER" id="PTHR16222:SF26">
    <property type="entry name" value="ADP-RIBOSYLHYDROLASE ARH1"/>
    <property type="match status" value="1"/>
</dbReference>
<dbReference type="GO" id="GO:0003875">
    <property type="term" value="F:ADP-ribosylarginine hydrolase activity"/>
    <property type="evidence" value="ECO:0007669"/>
    <property type="project" value="UniProtKB-EC"/>
</dbReference>
<dbReference type="KEGG" id="hro:HELRODRAFT_65081"/>
<evidence type="ECO:0000256" key="8">
    <source>
        <dbReference type="PIRSR" id="PIRSR605502-1"/>
    </source>
</evidence>
<protein>
    <recommendedName>
        <fullName evidence="5">ADP-ribosylhydrolase ARH1</fullName>
        <ecNumber evidence="4">3.2.2.19</ecNumber>
    </recommendedName>
    <alternativeName>
        <fullName evidence="6">ADP-ribose-L-arginine cleaving enzyme</fullName>
    </alternativeName>
    <alternativeName>
        <fullName evidence="7">[Protein ADP-ribosylarginine] hydrolase</fullName>
    </alternativeName>
</protein>
<dbReference type="CTD" id="20213729"/>
<dbReference type="InterPro" id="IPR050792">
    <property type="entry name" value="ADP-ribosylglycohydrolase"/>
</dbReference>
<comment type="cofactor">
    <cofactor evidence="8">
        <name>Mg(2+)</name>
        <dbReference type="ChEBI" id="CHEBI:18420"/>
    </cofactor>
    <text evidence="8">Binds 2 magnesium ions per subunit.</text>
</comment>
<evidence type="ECO:0000256" key="4">
    <source>
        <dbReference type="ARBA" id="ARBA00049725"/>
    </source>
</evidence>
<feature type="binding site" evidence="8">
    <location>
        <position position="50"/>
    </location>
    <ligand>
        <name>Mg(2+)</name>
        <dbReference type="ChEBI" id="CHEBI:18420"/>
        <label>1</label>
    </ligand>
</feature>